<reference evidence="3" key="1">
    <citation type="journal article" date="2019" name="Int. J. Syst. Evol. Microbiol.">
        <title>The Global Catalogue of Microorganisms (GCM) 10K type strain sequencing project: providing services to taxonomists for standard genome sequencing and annotation.</title>
        <authorList>
            <consortium name="The Broad Institute Genomics Platform"/>
            <consortium name="The Broad Institute Genome Sequencing Center for Infectious Disease"/>
            <person name="Wu L."/>
            <person name="Ma J."/>
        </authorList>
    </citation>
    <scope>NUCLEOTIDE SEQUENCE [LARGE SCALE GENOMIC DNA]</scope>
    <source>
        <strain evidence="3">CCUG 56029</strain>
    </source>
</reference>
<evidence type="ECO:0000313" key="2">
    <source>
        <dbReference type="EMBL" id="MFD1882076.1"/>
    </source>
</evidence>
<comment type="caution">
    <text evidence="2">The sequence shown here is derived from an EMBL/GenBank/DDBJ whole genome shotgun (WGS) entry which is preliminary data.</text>
</comment>
<dbReference type="Pfam" id="PF13524">
    <property type="entry name" value="Glyco_trans_1_2"/>
    <property type="match status" value="1"/>
</dbReference>
<dbReference type="GO" id="GO:0008168">
    <property type="term" value="F:methyltransferase activity"/>
    <property type="evidence" value="ECO:0007669"/>
    <property type="project" value="UniProtKB-KW"/>
</dbReference>
<name>A0ABW4R7L9_9RHOB</name>
<dbReference type="GO" id="GO:0032259">
    <property type="term" value="P:methylation"/>
    <property type="evidence" value="ECO:0007669"/>
    <property type="project" value="UniProtKB-KW"/>
</dbReference>
<dbReference type="InterPro" id="IPR029063">
    <property type="entry name" value="SAM-dependent_MTases_sf"/>
</dbReference>
<dbReference type="EMBL" id="JBHUEN010000026">
    <property type="protein sequence ID" value="MFD1882076.1"/>
    <property type="molecule type" value="Genomic_DNA"/>
</dbReference>
<dbReference type="Proteomes" id="UP001597213">
    <property type="component" value="Unassembled WGS sequence"/>
</dbReference>
<organism evidence="2 3">
    <name type="scientific">Paracoccus pacificus</name>
    <dbReference type="NCBI Taxonomy" id="1463598"/>
    <lineage>
        <taxon>Bacteria</taxon>
        <taxon>Pseudomonadati</taxon>
        <taxon>Pseudomonadota</taxon>
        <taxon>Alphaproteobacteria</taxon>
        <taxon>Rhodobacterales</taxon>
        <taxon>Paracoccaceae</taxon>
        <taxon>Paracoccus</taxon>
    </lineage>
</organism>
<keyword evidence="2" id="KW-0489">Methyltransferase</keyword>
<gene>
    <name evidence="2" type="ORF">ACFSCT_10150</name>
</gene>
<dbReference type="InterPro" id="IPR055259">
    <property type="entry name" value="YkvP/CgeB_Glyco_trans-like"/>
</dbReference>
<dbReference type="PANTHER" id="PTHR43861">
    <property type="entry name" value="TRANS-ACONITATE 2-METHYLTRANSFERASE-RELATED"/>
    <property type="match status" value="1"/>
</dbReference>
<dbReference type="SUPFAM" id="SSF53335">
    <property type="entry name" value="S-adenosyl-L-methionine-dependent methyltransferases"/>
    <property type="match status" value="1"/>
</dbReference>
<protein>
    <submittedName>
        <fullName evidence="2">Methyltransferase domain-containing protein</fullName>
    </submittedName>
</protein>
<dbReference type="Gene3D" id="3.40.50.2000">
    <property type="entry name" value="Glycogen Phosphorylase B"/>
    <property type="match status" value="1"/>
</dbReference>
<evidence type="ECO:0000259" key="1">
    <source>
        <dbReference type="Pfam" id="PF13524"/>
    </source>
</evidence>
<dbReference type="RefSeq" id="WP_379142428.1">
    <property type="nucleotide sequence ID" value="NZ_JBHUEN010000026.1"/>
</dbReference>
<dbReference type="SUPFAM" id="SSF53756">
    <property type="entry name" value="UDP-Glycosyltransferase/glycogen phosphorylase"/>
    <property type="match status" value="1"/>
</dbReference>
<sequence length="595" mass="64741">MTGYHDGFNPDLLALMPLSARRVLEIGCGSGVLARVWRQRNPAAHYTAVEIHAESAARAARHVDRLIEGDIEVLADADLGGPFDLVVMGDSLEHLADADRMLARIKGLLVPGGVLLASVPNIAHWSALRVLLEGRWPNTDDGLFDRTHRRFFTFSALSAALQKAGLRMLKSRARNLPATLPPEAADTIEALAGAAKALGLDDTAFRARARALQYVVCAENPPAQPRPVMRLHSVAMVPAMMAARTLVPDAALRAEPGIALTTARKIFGLPGAPPASHGRDTSKDDGPRVAVVQRLRFESEDEAVRAMARAHGSGWAVVIEYDDHPALLDRVLQRDASGVYRKLMGMALGVQTSTPKLADVFRELNPNVAVFPNAVLELPEMRPLRPGPAQVFMGALNRGPVAAEIARALAPAITAHPDTHFHVVHDRDFFDNLPTDRKTFHGTLGYDDYLARMAACDIALMPLEGRPDELFKSDLKWVEASSRGLANIASPAVYGDTVRHGENGLIAAAPVGWGEELRALLDQPDRRHAIATRARAEVAAGRMMAHQVTERHDWYRQVWAGRETLLEAALKRHPDLRRALADVVRNKDGSQIGDG</sequence>
<accession>A0ABW4R7L9</accession>
<dbReference type="CDD" id="cd02440">
    <property type="entry name" value="AdoMet_MTases"/>
    <property type="match status" value="1"/>
</dbReference>
<keyword evidence="2" id="KW-0808">Transferase</keyword>
<dbReference type="Gene3D" id="3.40.50.150">
    <property type="entry name" value="Vaccinia Virus protein VP39"/>
    <property type="match status" value="1"/>
</dbReference>
<evidence type="ECO:0000313" key="3">
    <source>
        <dbReference type="Proteomes" id="UP001597213"/>
    </source>
</evidence>
<keyword evidence="3" id="KW-1185">Reference proteome</keyword>
<dbReference type="Pfam" id="PF13489">
    <property type="entry name" value="Methyltransf_23"/>
    <property type="match status" value="1"/>
</dbReference>
<proteinExistence type="predicted"/>
<feature type="domain" description="Spore protein YkvP/CgeB glycosyl transferase-like" evidence="1">
    <location>
        <begin position="409"/>
        <end position="550"/>
    </location>
</feature>